<comment type="similarity">
    <text evidence="1 6">Belongs to the sigma-70 factor family. ECF subfamily.</text>
</comment>
<dbReference type="PANTHER" id="PTHR43133:SF62">
    <property type="entry name" value="RNA POLYMERASE SIGMA FACTOR SIGZ"/>
    <property type="match status" value="1"/>
</dbReference>
<dbReference type="InterPro" id="IPR013249">
    <property type="entry name" value="RNA_pol_sigma70_r4_t2"/>
</dbReference>
<keyword evidence="10" id="KW-1185">Reference proteome</keyword>
<dbReference type="InterPro" id="IPR036388">
    <property type="entry name" value="WH-like_DNA-bd_sf"/>
</dbReference>
<keyword evidence="5 6" id="KW-0804">Transcription</keyword>
<dbReference type="NCBIfam" id="TIGR02937">
    <property type="entry name" value="sigma70-ECF"/>
    <property type="match status" value="1"/>
</dbReference>
<keyword evidence="2 6" id="KW-0805">Transcription regulation</keyword>
<feature type="domain" description="RNA polymerase sigma factor 70 region 4 type 2" evidence="8">
    <location>
        <begin position="104"/>
        <end position="156"/>
    </location>
</feature>
<protein>
    <recommendedName>
        <fullName evidence="6">RNA polymerase sigma factor</fullName>
    </recommendedName>
</protein>
<dbReference type="InterPro" id="IPR013324">
    <property type="entry name" value="RNA_pol_sigma_r3/r4-like"/>
</dbReference>
<evidence type="ECO:0000313" key="10">
    <source>
        <dbReference type="Proteomes" id="UP001144036"/>
    </source>
</evidence>
<dbReference type="InterPro" id="IPR007627">
    <property type="entry name" value="RNA_pol_sigma70_r2"/>
</dbReference>
<sequence>MRISDEESLSACYRAHGPAVRSYLRRFVPAQDVEDLVQVVFADVWRSRERYDPSRSLAAWIFAIAHRRAVDHLRARRPVTVPLEEAGDPPGRGRSQVDDLADRDRLDRALAELSHAQRQAIELAYFGDLSQREIAERLRVPLGTVKARTSRGLRRLSALLATP</sequence>
<dbReference type="InterPro" id="IPR039425">
    <property type="entry name" value="RNA_pol_sigma-70-like"/>
</dbReference>
<proteinExistence type="inferred from homology"/>
<dbReference type="Pfam" id="PF08281">
    <property type="entry name" value="Sigma70_r4_2"/>
    <property type="match status" value="1"/>
</dbReference>
<evidence type="ECO:0000313" key="9">
    <source>
        <dbReference type="EMBL" id="MDA0632112.1"/>
    </source>
</evidence>
<dbReference type="InterPro" id="IPR013325">
    <property type="entry name" value="RNA_pol_sigma_r2"/>
</dbReference>
<evidence type="ECO:0000256" key="3">
    <source>
        <dbReference type="ARBA" id="ARBA00023082"/>
    </source>
</evidence>
<dbReference type="InterPro" id="IPR014284">
    <property type="entry name" value="RNA_pol_sigma-70_dom"/>
</dbReference>
<dbReference type="Pfam" id="PF04542">
    <property type="entry name" value="Sigma70_r2"/>
    <property type="match status" value="1"/>
</dbReference>
<dbReference type="PROSITE" id="PS01063">
    <property type="entry name" value="SIGMA70_ECF"/>
    <property type="match status" value="1"/>
</dbReference>
<evidence type="ECO:0000256" key="2">
    <source>
        <dbReference type="ARBA" id="ARBA00023015"/>
    </source>
</evidence>
<evidence type="ECO:0000256" key="4">
    <source>
        <dbReference type="ARBA" id="ARBA00023125"/>
    </source>
</evidence>
<feature type="domain" description="RNA polymerase sigma-70 region 2" evidence="7">
    <location>
        <begin position="13"/>
        <end position="77"/>
    </location>
</feature>
<dbReference type="Gene3D" id="1.10.1740.10">
    <property type="match status" value="1"/>
</dbReference>
<evidence type="ECO:0000256" key="1">
    <source>
        <dbReference type="ARBA" id="ARBA00010641"/>
    </source>
</evidence>
<dbReference type="SUPFAM" id="SSF88659">
    <property type="entry name" value="Sigma3 and sigma4 domains of RNA polymerase sigma factors"/>
    <property type="match status" value="1"/>
</dbReference>
<organism evidence="9 10">
    <name type="scientific">Nonomuraea corallina</name>
    <dbReference type="NCBI Taxonomy" id="2989783"/>
    <lineage>
        <taxon>Bacteria</taxon>
        <taxon>Bacillati</taxon>
        <taxon>Actinomycetota</taxon>
        <taxon>Actinomycetes</taxon>
        <taxon>Streptosporangiales</taxon>
        <taxon>Streptosporangiaceae</taxon>
        <taxon>Nonomuraea</taxon>
    </lineage>
</organism>
<evidence type="ECO:0000259" key="8">
    <source>
        <dbReference type="Pfam" id="PF08281"/>
    </source>
</evidence>
<keyword evidence="3 6" id="KW-0731">Sigma factor</keyword>
<accession>A0ABT4S4G9</accession>
<dbReference type="RefSeq" id="WP_270152892.1">
    <property type="nucleotide sequence ID" value="NZ_JAPNNL010000004.1"/>
</dbReference>
<dbReference type="Proteomes" id="UP001144036">
    <property type="component" value="Unassembled WGS sequence"/>
</dbReference>
<keyword evidence="4 6" id="KW-0238">DNA-binding</keyword>
<name>A0ABT4S4G9_9ACTN</name>
<dbReference type="CDD" id="cd06171">
    <property type="entry name" value="Sigma70_r4"/>
    <property type="match status" value="1"/>
</dbReference>
<reference evidence="9" key="1">
    <citation type="submission" date="2022-11" db="EMBL/GenBank/DDBJ databases">
        <title>Nonomuraea corallina sp. nov., a new species of the genus Nonomuraea isolated from sea side sediment in Thai sea.</title>
        <authorList>
            <person name="Ngamcharungchit C."/>
            <person name="Matsumoto A."/>
            <person name="Suriyachadkun C."/>
            <person name="Panbangred W."/>
            <person name="Inahashi Y."/>
            <person name="Intra B."/>
        </authorList>
    </citation>
    <scope>NUCLEOTIDE SEQUENCE</scope>
    <source>
        <strain evidence="9">MCN248</strain>
    </source>
</reference>
<dbReference type="PANTHER" id="PTHR43133">
    <property type="entry name" value="RNA POLYMERASE ECF-TYPE SIGMA FACTO"/>
    <property type="match status" value="1"/>
</dbReference>
<gene>
    <name evidence="9" type="ORF">OUY22_01690</name>
</gene>
<comment type="caution">
    <text evidence="9">The sequence shown here is derived from an EMBL/GenBank/DDBJ whole genome shotgun (WGS) entry which is preliminary data.</text>
</comment>
<evidence type="ECO:0000259" key="7">
    <source>
        <dbReference type="Pfam" id="PF04542"/>
    </source>
</evidence>
<evidence type="ECO:0000256" key="6">
    <source>
        <dbReference type="RuleBase" id="RU000716"/>
    </source>
</evidence>
<evidence type="ECO:0000256" key="5">
    <source>
        <dbReference type="ARBA" id="ARBA00023163"/>
    </source>
</evidence>
<dbReference type="SUPFAM" id="SSF88946">
    <property type="entry name" value="Sigma2 domain of RNA polymerase sigma factors"/>
    <property type="match status" value="1"/>
</dbReference>
<dbReference type="EMBL" id="JAPNNL010000004">
    <property type="protein sequence ID" value="MDA0632112.1"/>
    <property type="molecule type" value="Genomic_DNA"/>
</dbReference>
<dbReference type="InterPro" id="IPR000838">
    <property type="entry name" value="RNA_pol_sigma70_ECF_CS"/>
</dbReference>
<dbReference type="Gene3D" id="1.10.10.10">
    <property type="entry name" value="Winged helix-like DNA-binding domain superfamily/Winged helix DNA-binding domain"/>
    <property type="match status" value="1"/>
</dbReference>